<name>A0A9R1VPG7_LACSA</name>
<dbReference type="AlphaFoldDB" id="A0A9R1VPG7"/>
<organism evidence="2 3">
    <name type="scientific">Lactuca sativa</name>
    <name type="common">Garden lettuce</name>
    <dbReference type="NCBI Taxonomy" id="4236"/>
    <lineage>
        <taxon>Eukaryota</taxon>
        <taxon>Viridiplantae</taxon>
        <taxon>Streptophyta</taxon>
        <taxon>Embryophyta</taxon>
        <taxon>Tracheophyta</taxon>
        <taxon>Spermatophyta</taxon>
        <taxon>Magnoliopsida</taxon>
        <taxon>eudicotyledons</taxon>
        <taxon>Gunneridae</taxon>
        <taxon>Pentapetalae</taxon>
        <taxon>asterids</taxon>
        <taxon>campanulids</taxon>
        <taxon>Asterales</taxon>
        <taxon>Asteraceae</taxon>
        <taxon>Cichorioideae</taxon>
        <taxon>Cichorieae</taxon>
        <taxon>Lactucinae</taxon>
        <taxon>Lactuca</taxon>
    </lineage>
</organism>
<dbReference type="EMBL" id="NBSK02000004">
    <property type="protein sequence ID" value="KAJ0208878.1"/>
    <property type="molecule type" value="Genomic_DNA"/>
</dbReference>
<evidence type="ECO:0000313" key="3">
    <source>
        <dbReference type="Proteomes" id="UP000235145"/>
    </source>
</evidence>
<comment type="caution">
    <text evidence="2">The sequence shown here is derived from an EMBL/GenBank/DDBJ whole genome shotgun (WGS) entry which is preliminary data.</text>
</comment>
<proteinExistence type="predicted"/>
<keyword evidence="3" id="KW-1185">Reference proteome</keyword>
<dbReference type="Proteomes" id="UP000235145">
    <property type="component" value="Unassembled WGS sequence"/>
</dbReference>
<sequence length="197" mass="22524">MWPCRAISDILLNNICEVFNNKIIKGRDKPIIGDGQGNRPLTPTATTILDLNKSHTSHYIVRWNGGEKYQVIGAWQDQHVVDDVADIYRWVNKVYWLDTWKNAYSYKVEPIKGRIMWPKSLCPTTFIPPLHHKQVGNQSQSGIDSVSQEEGCKVGPDGVHKLTWKYVSVKCEKCKNKGQNSRECKGQGGGSRWYDKY</sequence>
<protein>
    <submittedName>
        <fullName evidence="2">Uncharacterized protein</fullName>
    </submittedName>
</protein>
<gene>
    <name evidence="2" type="ORF">LSAT_V11C400214130</name>
</gene>
<feature type="region of interest" description="Disordered" evidence="1">
    <location>
        <begin position="178"/>
        <end position="197"/>
    </location>
</feature>
<evidence type="ECO:0000256" key="1">
    <source>
        <dbReference type="SAM" id="MobiDB-lite"/>
    </source>
</evidence>
<evidence type="ECO:0000313" key="2">
    <source>
        <dbReference type="EMBL" id="KAJ0208878.1"/>
    </source>
</evidence>
<dbReference type="PANTHER" id="PTHR31973:SF190">
    <property type="entry name" value="MULE TRANSPOSASE DOMAIN-CONTAINING PROTEIN"/>
    <property type="match status" value="1"/>
</dbReference>
<dbReference type="PANTHER" id="PTHR31973">
    <property type="entry name" value="POLYPROTEIN, PUTATIVE-RELATED"/>
    <property type="match status" value="1"/>
</dbReference>
<accession>A0A9R1VPG7</accession>
<reference evidence="2 3" key="1">
    <citation type="journal article" date="2017" name="Nat. Commun.">
        <title>Genome assembly with in vitro proximity ligation data and whole-genome triplication in lettuce.</title>
        <authorList>
            <person name="Reyes-Chin-Wo S."/>
            <person name="Wang Z."/>
            <person name="Yang X."/>
            <person name="Kozik A."/>
            <person name="Arikit S."/>
            <person name="Song C."/>
            <person name="Xia L."/>
            <person name="Froenicke L."/>
            <person name="Lavelle D.O."/>
            <person name="Truco M.J."/>
            <person name="Xia R."/>
            <person name="Zhu S."/>
            <person name="Xu C."/>
            <person name="Xu H."/>
            <person name="Xu X."/>
            <person name="Cox K."/>
            <person name="Korf I."/>
            <person name="Meyers B.C."/>
            <person name="Michelmore R.W."/>
        </authorList>
    </citation>
    <scope>NUCLEOTIDE SEQUENCE [LARGE SCALE GENOMIC DNA]</scope>
    <source>
        <strain evidence="3">cv. Salinas</strain>
        <tissue evidence="2">Seedlings</tissue>
    </source>
</reference>